<dbReference type="HOGENOM" id="CLU_3215552_0_0_6"/>
<reference evidence="1 2" key="1">
    <citation type="journal article" date="2012" name="PLoS ONE">
        <title>Edwardsiella comparative phylogenomics reveal the new intra/inter-species taxonomic relationships, virulence evolution and niche adaptation mechanisms.</title>
        <authorList>
            <person name="Yang M."/>
            <person name="Lv Y."/>
            <person name="Xiao J."/>
            <person name="Wu H."/>
            <person name="Zheng H."/>
            <person name="Liu Q."/>
            <person name="Zhang Y."/>
            <person name="Wang Q."/>
        </authorList>
    </citation>
    <scope>NUCLEOTIDE SEQUENCE [LARGE SCALE GENOMIC DNA]</scope>
    <source>
        <strain evidence="2">080813</strain>
    </source>
</reference>
<dbReference type="AlphaFoldDB" id="A0A076LJ46"/>
<dbReference type="KEGG" id="ete:ETEE_0097"/>
<evidence type="ECO:0000313" key="2">
    <source>
        <dbReference type="Proteomes" id="UP000028681"/>
    </source>
</evidence>
<sequence length="44" mass="4940">MPLALGWISAFSAHLDKDYLLCAVNVTPKNIPILICVFYCLSRE</sequence>
<dbReference type="EMBL" id="CP006664">
    <property type="protein sequence ID" value="AIJ06583.1"/>
    <property type="molecule type" value="Genomic_DNA"/>
</dbReference>
<organism evidence="1 2">
    <name type="scientific">Edwardsiella anguillarum ET080813</name>
    <dbReference type="NCBI Taxonomy" id="667120"/>
    <lineage>
        <taxon>Bacteria</taxon>
        <taxon>Pseudomonadati</taxon>
        <taxon>Pseudomonadota</taxon>
        <taxon>Gammaproteobacteria</taxon>
        <taxon>Enterobacterales</taxon>
        <taxon>Hafniaceae</taxon>
        <taxon>Edwardsiella</taxon>
    </lineage>
</organism>
<evidence type="ECO:0000313" key="1">
    <source>
        <dbReference type="EMBL" id="AIJ06583.1"/>
    </source>
</evidence>
<protein>
    <submittedName>
        <fullName evidence="1">Uncharacterized protein</fullName>
    </submittedName>
</protein>
<proteinExistence type="predicted"/>
<dbReference type="Proteomes" id="UP000028681">
    <property type="component" value="Chromosome"/>
</dbReference>
<gene>
    <name evidence="1" type="ORF">ETEE_0097</name>
</gene>
<accession>A0A076LJ46</accession>
<name>A0A076LJ46_9GAMM</name>